<organism evidence="3 4">
    <name type="scientific">Actinobacteria bacterium BACL2 MAG-121220-bin52</name>
    <dbReference type="NCBI Taxonomy" id="1655573"/>
    <lineage>
        <taxon>Bacteria</taxon>
        <taxon>Bacillati</taxon>
        <taxon>Actinomycetota</taxon>
        <taxon>Actinomycetes</taxon>
        <taxon>Actinomycetes incertae sedis</taxon>
        <taxon>ac1 cluster</taxon>
    </lineage>
</organism>
<reference evidence="3 4" key="1">
    <citation type="submission" date="2015-10" db="EMBL/GenBank/DDBJ databases">
        <title>Metagenome-Assembled Genomes uncover a global brackish microbiome.</title>
        <authorList>
            <person name="Hugerth L.W."/>
            <person name="Larsson J."/>
            <person name="Alneberg J."/>
            <person name="Lindh M.V."/>
            <person name="Legrand C."/>
            <person name="Pinhassi J."/>
            <person name="Andersson A.F."/>
        </authorList>
    </citation>
    <scope>NUCLEOTIDE SEQUENCE [LARGE SCALE GENOMIC DNA]</scope>
    <source>
        <strain evidence="3">BACL2 MAG-121220-bin52</strain>
    </source>
</reference>
<dbReference type="Proteomes" id="UP000054017">
    <property type="component" value="Unassembled WGS sequence"/>
</dbReference>
<dbReference type="AlphaFoldDB" id="A0A0R2P3V0"/>
<dbReference type="Pfam" id="PF00501">
    <property type="entry name" value="AMP-binding"/>
    <property type="match status" value="1"/>
</dbReference>
<dbReference type="PANTHER" id="PTHR43201">
    <property type="entry name" value="ACYL-COA SYNTHETASE"/>
    <property type="match status" value="1"/>
</dbReference>
<evidence type="ECO:0000259" key="2">
    <source>
        <dbReference type="Pfam" id="PF00501"/>
    </source>
</evidence>
<comment type="caution">
    <text evidence="3">The sequence shown here is derived from an EMBL/GenBank/DDBJ whole genome shotgun (WGS) entry which is preliminary data.</text>
</comment>
<dbReference type="GO" id="GO:0031956">
    <property type="term" value="F:medium-chain fatty acid-CoA ligase activity"/>
    <property type="evidence" value="ECO:0007669"/>
    <property type="project" value="TreeGrafter"/>
</dbReference>
<dbReference type="PANTHER" id="PTHR43201:SF8">
    <property type="entry name" value="ACYL-COA SYNTHETASE FAMILY MEMBER 3"/>
    <property type="match status" value="1"/>
</dbReference>
<sequence>MPHFLEKLLLALKDGPALSTAALDVDQVDPKVALIVKTSGSTGNPKSVLLTSQSLIASARASHQYLSASPGQRWSLLLPTTHIAGINVLVRSIELGTVPVGVDSQAEFSAIVPTQLHRAVHSDRQLLEHLQNCRAVLVGGARLDSELKKRAQDLGINVITTYGMSETSGGVIYDGKALDGVSFQIIDKHIALRGPQIAYGYLEGGFPIKDGWFITSDLGFIQDGALVVEARADDQIISGGENISLSAIESYLQSEYSNPEIVAFAKSDAEWGEKLCIATTSNIALDEIRSKLTNRFGSHTSPKELVRVSDIPYLSLGKPDRRKLSDDHS</sequence>
<dbReference type="Gene3D" id="3.40.50.12780">
    <property type="entry name" value="N-terminal domain of ligase-like"/>
    <property type="match status" value="1"/>
</dbReference>
<dbReference type="InterPro" id="IPR045851">
    <property type="entry name" value="AMP-bd_C_sf"/>
</dbReference>
<name>A0A0R2P3V0_9ACTN</name>
<dbReference type="SUPFAM" id="SSF56801">
    <property type="entry name" value="Acetyl-CoA synthetase-like"/>
    <property type="match status" value="1"/>
</dbReference>
<dbReference type="InterPro" id="IPR042099">
    <property type="entry name" value="ANL_N_sf"/>
</dbReference>
<evidence type="ECO:0000313" key="3">
    <source>
        <dbReference type="EMBL" id="KRO32692.1"/>
    </source>
</evidence>
<comment type="similarity">
    <text evidence="1">Belongs to the ATP-dependent AMP-binding enzyme family.</text>
</comment>
<accession>A0A0R2P3V0</accession>
<dbReference type="Gene3D" id="3.30.300.30">
    <property type="match status" value="1"/>
</dbReference>
<gene>
    <name evidence="3" type="ORF">ABR65_02245</name>
</gene>
<dbReference type="PROSITE" id="PS00455">
    <property type="entry name" value="AMP_BINDING"/>
    <property type="match status" value="1"/>
</dbReference>
<dbReference type="EMBL" id="LIAX01000110">
    <property type="protein sequence ID" value="KRO32692.1"/>
    <property type="molecule type" value="Genomic_DNA"/>
</dbReference>
<proteinExistence type="inferred from homology"/>
<dbReference type="GO" id="GO:0006631">
    <property type="term" value="P:fatty acid metabolic process"/>
    <property type="evidence" value="ECO:0007669"/>
    <property type="project" value="TreeGrafter"/>
</dbReference>
<dbReference type="InterPro" id="IPR000873">
    <property type="entry name" value="AMP-dep_synth/lig_dom"/>
</dbReference>
<evidence type="ECO:0000313" key="4">
    <source>
        <dbReference type="Proteomes" id="UP000054017"/>
    </source>
</evidence>
<feature type="domain" description="AMP-dependent synthetase/ligase" evidence="2">
    <location>
        <begin position="29"/>
        <end position="173"/>
    </location>
</feature>
<protein>
    <recommendedName>
        <fullName evidence="2">AMP-dependent synthetase/ligase domain-containing protein</fullName>
    </recommendedName>
</protein>
<evidence type="ECO:0000256" key="1">
    <source>
        <dbReference type="ARBA" id="ARBA00006432"/>
    </source>
</evidence>
<dbReference type="InterPro" id="IPR020845">
    <property type="entry name" value="AMP-binding_CS"/>
</dbReference>